<dbReference type="AlphaFoldDB" id="F7QBJ7"/>
<gene>
    <name evidence="10 13" type="primary">tolQ</name>
    <name evidence="13" type="ORF">SSPSH_002587</name>
</gene>
<evidence type="ECO:0000256" key="2">
    <source>
        <dbReference type="ARBA" id="ARBA00010442"/>
    </source>
</evidence>
<dbReference type="RefSeq" id="WP_006914664.1">
    <property type="nucleotide sequence ID" value="NZ_AFNV02000018.1"/>
</dbReference>
<feature type="transmembrane region" description="Helical" evidence="10">
    <location>
        <begin position="12"/>
        <end position="39"/>
    </location>
</feature>
<comment type="subunit">
    <text evidence="10">The Tol-Pal system is composed of five core proteins: the inner membrane proteins TolA, TolQ and TolR, the periplasmic protein TolB and the outer membrane protein Pal. They form a network linking the inner and outer membranes and the peptidoglycan layer.</text>
</comment>
<dbReference type="NCBIfam" id="TIGR02796">
    <property type="entry name" value="tolQ"/>
    <property type="match status" value="1"/>
</dbReference>
<evidence type="ECO:0000256" key="1">
    <source>
        <dbReference type="ARBA" id="ARBA00004651"/>
    </source>
</evidence>
<comment type="subcellular location">
    <subcellularLocation>
        <location evidence="10">Cell inner membrane</location>
        <topology evidence="10">Multi-pass membrane protein</topology>
    </subcellularLocation>
    <subcellularLocation>
        <location evidence="1">Cell membrane</location>
        <topology evidence="1">Multi-pass membrane protein</topology>
    </subcellularLocation>
</comment>
<protein>
    <recommendedName>
        <fullName evidence="10">Tol-Pal system protein TolQ</fullName>
    </recommendedName>
</protein>
<feature type="domain" description="MotA/TolQ/ExbB proton channel" evidence="12">
    <location>
        <begin position="103"/>
        <end position="210"/>
    </location>
</feature>
<keyword evidence="6 10" id="KW-0812">Transmembrane</keyword>
<dbReference type="InterPro" id="IPR002898">
    <property type="entry name" value="MotA_ExbB_proton_chnl"/>
</dbReference>
<name>F7QBJ7_9GAMM</name>
<dbReference type="PANTHER" id="PTHR30625:SF3">
    <property type="entry name" value="TOL-PAL SYSTEM PROTEIN TOLQ"/>
    <property type="match status" value="1"/>
</dbReference>
<dbReference type="eggNOG" id="COG0811">
    <property type="taxonomic scope" value="Bacteria"/>
</dbReference>
<evidence type="ECO:0000256" key="3">
    <source>
        <dbReference type="ARBA" id="ARBA00022475"/>
    </source>
</evidence>
<dbReference type="HAMAP" id="MF_02202">
    <property type="entry name" value="TolQ"/>
    <property type="match status" value="1"/>
</dbReference>
<dbReference type="GO" id="GO:0051301">
    <property type="term" value="P:cell division"/>
    <property type="evidence" value="ECO:0007669"/>
    <property type="project" value="UniProtKB-UniRule"/>
</dbReference>
<keyword evidence="4 10" id="KW-0997">Cell inner membrane</keyword>
<dbReference type="OrthoDB" id="9805133at2"/>
<keyword evidence="5 10" id="KW-0132">Cell division</keyword>
<dbReference type="Proteomes" id="UP000006242">
    <property type="component" value="Unassembled WGS sequence"/>
</dbReference>
<evidence type="ECO:0000256" key="7">
    <source>
        <dbReference type="ARBA" id="ARBA00022989"/>
    </source>
</evidence>
<evidence type="ECO:0000256" key="4">
    <source>
        <dbReference type="ARBA" id="ARBA00022519"/>
    </source>
</evidence>
<dbReference type="GO" id="GO:0043213">
    <property type="term" value="P:bacteriocin transport"/>
    <property type="evidence" value="ECO:0007669"/>
    <property type="project" value="InterPro"/>
</dbReference>
<organism evidence="13 14">
    <name type="scientific">Salinisphaera shabanensis E1L3A</name>
    <dbReference type="NCBI Taxonomy" id="1033802"/>
    <lineage>
        <taxon>Bacteria</taxon>
        <taxon>Pseudomonadati</taxon>
        <taxon>Pseudomonadota</taxon>
        <taxon>Gammaproteobacteria</taxon>
        <taxon>Salinisphaerales</taxon>
        <taxon>Salinisphaeraceae</taxon>
        <taxon>Salinisphaera</taxon>
    </lineage>
</organism>
<evidence type="ECO:0000313" key="13">
    <source>
        <dbReference type="EMBL" id="ERJ18496.1"/>
    </source>
</evidence>
<keyword evidence="9 10" id="KW-0131">Cell cycle</keyword>
<feature type="region of interest" description="Disordered" evidence="11">
    <location>
        <begin position="223"/>
        <end position="251"/>
    </location>
</feature>
<keyword evidence="14" id="KW-1185">Reference proteome</keyword>
<accession>F7QBJ7</accession>
<dbReference type="PANTHER" id="PTHR30625">
    <property type="entry name" value="PROTEIN TOLQ"/>
    <property type="match status" value="1"/>
</dbReference>
<comment type="function">
    <text evidence="10">Part of the Tol-Pal system, which plays a role in outer membrane invagination during cell division and is important for maintaining outer membrane integrity.</text>
</comment>
<evidence type="ECO:0000256" key="6">
    <source>
        <dbReference type="ARBA" id="ARBA00022692"/>
    </source>
</evidence>
<proteinExistence type="inferred from homology"/>
<dbReference type="GO" id="GO:0005886">
    <property type="term" value="C:plasma membrane"/>
    <property type="evidence" value="ECO:0007669"/>
    <property type="project" value="UniProtKB-SubCell"/>
</dbReference>
<comment type="similarity">
    <text evidence="2 10">Belongs to the ExbB/TolQ family.</text>
</comment>
<evidence type="ECO:0000313" key="14">
    <source>
        <dbReference type="Proteomes" id="UP000006242"/>
    </source>
</evidence>
<reference evidence="13 14" key="2">
    <citation type="journal article" date="2013" name="PLoS ONE">
        <title>INDIGO - INtegrated Data Warehouse of MIcrobial GenOmes with Examples from the Red Sea Extremophiles.</title>
        <authorList>
            <person name="Alam I."/>
            <person name="Antunes A."/>
            <person name="Kamau A.A."/>
            <person name="Ba Alawi W."/>
            <person name="Kalkatawi M."/>
            <person name="Stingl U."/>
            <person name="Bajic V.B."/>
        </authorList>
    </citation>
    <scope>NUCLEOTIDE SEQUENCE [LARGE SCALE GENOMIC DNA]</scope>
    <source>
        <strain evidence="13 14">E1L3A</strain>
    </source>
</reference>
<keyword evidence="3 10" id="KW-1003">Cell membrane</keyword>
<evidence type="ECO:0000259" key="12">
    <source>
        <dbReference type="Pfam" id="PF01618"/>
    </source>
</evidence>
<dbReference type="InterPro" id="IPR014163">
    <property type="entry name" value="Tol-Pal_TolQ"/>
</dbReference>
<evidence type="ECO:0000256" key="8">
    <source>
        <dbReference type="ARBA" id="ARBA00023136"/>
    </source>
</evidence>
<evidence type="ECO:0000256" key="10">
    <source>
        <dbReference type="HAMAP-Rule" id="MF_02202"/>
    </source>
</evidence>
<evidence type="ECO:0000256" key="11">
    <source>
        <dbReference type="SAM" id="MobiDB-lite"/>
    </source>
</evidence>
<dbReference type="GO" id="GO:0017038">
    <property type="term" value="P:protein import"/>
    <property type="evidence" value="ECO:0007669"/>
    <property type="project" value="TreeGrafter"/>
</dbReference>
<feature type="transmembrane region" description="Helical" evidence="10">
    <location>
        <begin position="177"/>
        <end position="198"/>
    </location>
</feature>
<feature type="compositionally biased region" description="Pro residues" evidence="11">
    <location>
        <begin position="241"/>
        <end position="251"/>
    </location>
</feature>
<evidence type="ECO:0000256" key="9">
    <source>
        <dbReference type="ARBA" id="ARBA00023306"/>
    </source>
</evidence>
<keyword evidence="8 10" id="KW-0472">Membrane</keyword>
<dbReference type="STRING" id="1033802.SSPSH_002587"/>
<evidence type="ECO:0000256" key="5">
    <source>
        <dbReference type="ARBA" id="ARBA00022618"/>
    </source>
</evidence>
<feature type="transmembrane region" description="Helical" evidence="10">
    <location>
        <begin position="130"/>
        <end position="157"/>
    </location>
</feature>
<comment type="caution">
    <text evidence="13">The sequence shown here is derived from an EMBL/GenBank/DDBJ whole genome shotgun (WGS) entry which is preliminary data.</text>
</comment>
<dbReference type="EMBL" id="AFNV02000018">
    <property type="protein sequence ID" value="ERJ18496.1"/>
    <property type="molecule type" value="Genomic_DNA"/>
</dbReference>
<sequence length="251" mass="27661">MNVATDMSLWGLVMQASLLVKLVMLALLLASVASWIVIFSKRRLLSQTQNDMEWFEDRFWSGGNLKDIYAETQAQADTSRGMPSLFKNGYDELRRQRNAGHATPQEIVPSVQRAMRVALSRELERLERGLAMLATVGSISPYVGLFGTVWGIMSAFIALGNVKQASLSMVAPGIAEALIATAMGLFAAIPAVVAYNFFSNKVDFIENRFQTFMEEMSGIVERGMNSATPTQRAAPEKPRPAPEPTRTPPEL</sequence>
<dbReference type="Pfam" id="PF01618">
    <property type="entry name" value="MotA_ExbB"/>
    <property type="match status" value="1"/>
</dbReference>
<dbReference type="InterPro" id="IPR050790">
    <property type="entry name" value="ExbB/TolQ_transport"/>
</dbReference>
<reference evidence="13 14" key="1">
    <citation type="journal article" date="2011" name="J. Bacteriol.">
        <title>Genome sequence of Salinisphaera shabanensis, a gammaproteobacterium from the harsh, variable environment of the brine-seawater interface of the Shaban Deep in the Red Sea.</title>
        <authorList>
            <person name="Antunes A."/>
            <person name="Alam I."/>
            <person name="Bajic V.B."/>
            <person name="Stingl U."/>
        </authorList>
    </citation>
    <scope>NUCLEOTIDE SEQUENCE [LARGE SCALE GENOMIC DNA]</scope>
    <source>
        <strain evidence="13 14">E1L3A</strain>
    </source>
</reference>
<keyword evidence="7 10" id="KW-1133">Transmembrane helix</keyword>